<evidence type="ECO:0000313" key="2">
    <source>
        <dbReference type="EMBL" id="KAF2194679.1"/>
    </source>
</evidence>
<evidence type="ECO:0000256" key="1">
    <source>
        <dbReference type="SAM" id="MobiDB-lite"/>
    </source>
</evidence>
<dbReference type="Proteomes" id="UP000800200">
    <property type="component" value="Unassembled WGS sequence"/>
</dbReference>
<reference evidence="2" key="1">
    <citation type="journal article" date="2020" name="Stud. Mycol.">
        <title>101 Dothideomycetes genomes: a test case for predicting lifestyles and emergence of pathogens.</title>
        <authorList>
            <person name="Haridas S."/>
            <person name="Albert R."/>
            <person name="Binder M."/>
            <person name="Bloem J."/>
            <person name="Labutti K."/>
            <person name="Salamov A."/>
            <person name="Andreopoulos B."/>
            <person name="Baker S."/>
            <person name="Barry K."/>
            <person name="Bills G."/>
            <person name="Bluhm B."/>
            <person name="Cannon C."/>
            <person name="Castanera R."/>
            <person name="Culley D."/>
            <person name="Daum C."/>
            <person name="Ezra D."/>
            <person name="Gonzalez J."/>
            <person name="Henrissat B."/>
            <person name="Kuo A."/>
            <person name="Liang C."/>
            <person name="Lipzen A."/>
            <person name="Lutzoni F."/>
            <person name="Magnuson J."/>
            <person name="Mondo S."/>
            <person name="Nolan M."/>
            <person name="Ohm R."/>
            <person name="Pangilinan J."/>
            <person name="Park H.-J."/>
            <person name="Ramirez L."/>
            <person name="Alfaro M."/>
            <person name="Sun H."/>
            <person name="Tritt A."/>
            <person name="Yoshinaga Y."/>
            <person name="Zwiers L.-H."/>
            <person name="Turgeon B."/>
            <person name="Goodwin S."/>
            <person name="Spatafora J."/>
            <person name="Crous P."/>
            <person name="Grigoriev I."/>
        </authorList>
    </citation>
    <scope>NUCLEOTIDE SEQUENCE</scope>
    <source>
        <strain evidence="2">CBS 207.26</strain>
    </source>
</reference>
<feature type="compositionally biased region" description="Basic and acidic residues" evidence="1">
    <location>
        <begin position="155"/>
        <end position="173"/>
    </location>
</feature>
<dbReference type="AlphaFoldDB" id="A0A6A6EV75"/>
<protein>
    <submittedName>
        <fullName evidence="2">Uncharacterized protein</fullName>
    </submittedName>
</protein>
<organism evidence="2 3">
    <name type="scientific">Zopfia rhizophila CBS 207.26</name>
    <dbReference type="NCBI Taxonomy" id="1314779"/>
    <lineage>
        <taxon>Eukaryota</taxon>
        <taxon>Fungi</taxon>
        <taxon>Dikarya</taxon>
        <taxon>Ascomycota</taxon>
        <taxon>Pezizomycotina</taxon>
        <taxon>Dothideomycetes</taxon>
        <taxon>Dothideomycetes incertae sedis</taxon>
        <taxon>Zopfiaceae</taxon>
        <taxon>Zopfia</taxon>
    </lineage>
</organism>
<gene>
    <name evidence="2" type="ORF">K469DRAFT_131753</name>
</gene>
<name>A0A6A6EV75_9PEZI</name>
<dbReference type="OrthoDB" id="5342292at2759"/>
<keyword evidence="3" id="KW-1185">Reference proteome</keyword>
<dbReference type="EMBL" id="ML994611">
    <property type="protein sequence ID" value="KAF2194679.1"/>
    <property type="molecule type" value="Genomic_DNA"/>
</dbReference>
<feature type="region of interest" description="Disordered" evidence="1">
    <location>
        <begin position="134"/>
        <end position="173"/>
    </location>
</feature>
<feature type="region of interest" description="Disordered" evidence="1">
    <location>
        <begin position="81"/>
        <end position="108"/>
    </location>
</feature>
<sequence length="173" mass="18943">MYVTHGKWLSNQSFPDSPGISSKTKILYPTDTQTTLCHQPSLESEAQAEANAIPLPEHPVSSFDRPVSLLEGSMSPTSCHSFDTVGSALESPDEVPPTPSTIATTPSPQLQRATQVWVTPVRFASIRKTVDVRISNHTNPGSPMDVRSRCTPFENQERSDSESIVSRDTRSYA</sequence>
<accession>A0A6A6EV75</accession>
<evidence type="ECO:0000313" key="3">
    <source>
        <dbReference type="Proteomes" id="UP000800200"/>
    </source>
</evidence>
<proteinExistence type="predicted"/>